<evidence type="ECO:0000313" key="1">
    <source>
        <dbReference type="EMBL" id="MDJ1482319.1"/>
    </source>
</evidence>
<dbReference type="Proteomes" id="UP001241110">
    <property type="component" value="Unassembled WGS sequence"/>
</dbReference>
<comment type="caution">
    <text evidence="1">The sequence shown here is derived from an EMBL/GenBank/DDBJ whole genome shotgun (WGS) entry which is preliminary data.</text>
</comment>
<protein>
    <submittedName>
        <fullName evidence="1">Uncharacterized protein</fullName>
    </submittedName>
</protein>
<dbReference type="AlphaFoldDB" id="A0AAE3QT13"/>
<sequence length="59" mass="6725">MQSKSTAPGAENKICMLELQAKQVLNAVQRRVVVINAFPNNKLNPLYWQKIEQAMTFYG</sequence>
<dbReference type="EMBL" id="JASJOS010000007">
    <property type="protein sequence ID" value="MDJ1482319.1"/>
    <property type="molecule type" value="Genomic_DNA"/>
</dbReference>
<proteinExistence type="predicted"/>
<organism evidence="1 2">
    <name type="scientific">Xanthocytophaga flava</name>
    <dbReference type="NCBI Taxonomy" id="3048013"/>
    <lineage>
        <taxon>Bacteria</taxon>
        <taxon>Pseudomonadati</taxon>
        <taxon>Bacteroidota</taxon>
        <taxon>Cytophagia</taxon>
        <taxon>Cytophagales</taxon>
        <taxon>Rhodocytophagaceae</taxon>
        <taxon>Xanthocytophaga</taxon>
    </lineage>
</organism>
<dbReference type="RefSeq" id="WP_313981276.1">
    <property type="nucleotide sequence ID" value="NZ_JASJOS010000007.1"/>
</dbReference>
<gene>
    <name evidence="1" type="ORF">QNI16_17570</name>
</gene>
<reference evidence="1" key="1">
    <citation type="submission" date="2023-05" db="EMBL/GenBank/DDBJ databases">
        <authorList>
            <person name="Zhang X."/>
        </authorList>
    </citation>
    <scope>NUCLEOTIDE SEQUENCE</scope>
    <source>
        <strain evidence="1">YF14B1</strain>
    </source>
</reference>
<evidence type="ECO:0000313" key="2">
    <source>
        <dbReference type="Proteomes" id="UP001241110"/>
    </source>
</evidence>
<name>A0AAE3QT13_9BACT</name>
<accession>A0AAE3QT13</accession>